<organism evidence="2 3">
    <name type="scientific">Pararge aegeria aegeria</name>
    <dbReference type="NCBI Taxonomy" id="348720"/>
    <lineage>
        <taxon>Eukaryota</taxon>
        <taxon>Metazoa</taxon>
        <taxon>Ecdysozoa</taxon>
        <taxon>Arthropoda</taxon>
        <taxon>Hexapoda</taxon>
        <taxon>Insecta</taxon>
        <taxon>Pterygota</taxon>
        <taxon>Neoptera</taxon>
        <taxon>Endopterygota</taxon>
        <taxon>Lepidoptera</taxon>
        <taxon>Glossata</taxon>
        <taxon>Ditrysia</taxon>
        <taxon>Papilionoidea</taxon>
        <taxon>Nymphalidae</taxon>
        <taxon>Satyrinae</taxon>
        <taxon>Satyrini</taxon>
        <taxon>Parargina</taxon>
        <taxon>Pararge</taxon>
    </lineage>
</organism>
<dbReference type="Proteomes" id="UP000838756">
    <property type="component" value="Unassembled WGS sequence"/>
</dbReference>
<accession>A0A8S4QSY3</accession>
<protein>
    <submittedName>
        <fullName evidence="2">Jg7602 protein</fullName>
    </submittedName>
</protein>
<gene>
    <name evidence="2" type="primary">jg7602</name>
    <name evidence="2" type="ORF">PAEG_LOCUS6244</name>
</gene>
<dbReference type="AlphaFoldDB" id="A0A8S4QSY3"/>
<keyword evidence="3" id="KW-1185">Reference proteome</keyword>
<dbReference type="OrthoDB" id="10268011at2759"/>
<dbReference type="InterPro" id="IPR002466">
    <property type="entry name" value="A_deamin"/>
</dbReference>
<name>A0A8S4QSY3_9NEOP</name>
<evidence type="ECO:0000313" key="2">
    <source>
        <dbReference type="EMBL" id="CAH2218410.1"/>
    </source>
</evidence>
<sequence length="72" mass="8159">DEASPPLPGLPDDLDHVLYSEAKLLCSPYQEAKECLINAFDRAQLGRWIKKPEEQDQFQCEILNADPTILFA</sequence>
<reference evidence="2" key="1">
    <citation type="submission" date="2022-03" db="EMBL/GenBank/DDBJ databases">
        <authorList>
            <person name="Lindestad O."/>
        </authorList>
    </citation>
    <scope>NUCLEOTIDE SEQUENCE</scope>
</reference>
<feature type="non-terminal residue" evidence="2">
    <location>
        <position position="1"/>
    </location>
</feature>
<evidence type="ECO:0000313" key="3">
    <source>
        <dbReference type="Proteomes" id="UP000838756"/>
    </source>
</evidence>
<comment type="caution">
    <text evidence="2">The sequence shown here is derived from an EMBL/GenBank/DDBJ whole genome shotgun (WGS) entry which is preliminary data.</text>
</comment>
<dbReference type="Pfam" id="PF02137">
    <property type="entry name" value="A_deamin"/>
    <property type="match status" value="1"/>
</dbReference>
<dbReference type="PROSITE" id="PS50141">
    <property type="entry name" value="A_DEAMIN_EDITASE"/>
    <property type="match status" value="1"/>
</dbReference>
<dbReference type="EMBL" id="CAKXAJ010019532">
    <property type="protein sequence ID" value="CAH2218410.1"/>
    <property type="molecule type" value="Genomic_DNA"/>
</dbReference>
<dbReference type="GO" id="GO:0004000">
    <property type="term" value="F:adenosine deaminase activity"/>
    <property type="evidence" value="ECO:0007669"/>
    <property type="project" value="InterPro"/>
</dbReference>
<dbReference type="GO" id="GO:0006396">
    <property type="term" value="P:RNA processing"/>
    <property type="evidence" value="ECO:0007669"/>
    <property type="project" value="InterPro"/>
</dbReference>
<proteinExistence type="predicted"/>
<dbReference type="GO" id="GO:0003723">
    <property type="term" value="F:RNA binding"/>
    <property type="evidence" value="ECO:0007669"/>
    <property type="project" value="InterPro"/>
</dbReference>
<evidence type="ECO:0000259" key="1">
    <source>
        <dbReference type="PROSITE" id="PS50141"/>
    </source>
</evidence>
<feature type="domain" description="A to I editase" evidence="1">
    <location>
        <begin position="11"/>
        <end position="58"/>
    </location>
</feature>